<dbReference type="PANTHER" id="PTHR37422">
    <property type="entry name" value="TEICHURONIC ACID BIOSYNTHESIS PROTEIN TUAE"/>
    <property type="match status" value="1"/>
</dbReference>
<comment type="caution">
    <text evidence="2">The sequence shown here is derived from an EMBL/GenBank/DDBJ whole genome shotgun (WGS) entry which is preliminary data.</text>
</comment>
<feature type="transmembrane region" description="Helical" evidence="1">
    <location>
        <begin position="201"/>
        <end position="219"/>
    </location>
</feature>
<dbReference type="Proteomes" id="UP001300496">
    <property type="component" value="Unassembled WGS sequence"/>
</dbReference>
<accession>A0ABT2PDY7</accession>
<dbReference type="GO" id="GO:0016874">
    <property type="term" value="F:ligase activity"/>
    <property type="evidence" value="ECO:0007669"/>
    <property type="project" value="UniProtKB-KW"/>
</dbReference>
<feature type="transmembrane region" description="Helical" evidence="1">
    <location>
        <begin position="72"/>
        <end position="95"/>
    </location>
</feature>
<keyword evidence="1" id="KW-1133">Transmembrane helix</keyword>
<organism evidence="2 3">
    <name type="scientific">Microbacterium memoriense</name>
    <dbReference type="NCBI Taxonomy" id="2978350"/>
    <lineage>
        <taxon>Bacteria</taxon>
        <taxon>Bacillati</taxon>
        <taxon>Actinomycetota</taxon>
        <taxon>Actinomycetes</taxon>
        <taxon>Micrococcales</taxon>
        <taxon>Microbacteriaceae</taxon>
        <taxon>Microbacterium</taxon>
    </lineage>
</organism>
<feature type="transmembrane region" description="Helical" evidence="1">
    <location>
        <begin position="101"/>
        <end position="120"/>
    </location>
</feature>
<dbReference type="RefSeq" id="WP_261607440.1">
    <property type="nucleotide sequence ID" value="NZ_JAODOR010000011.1"/>
</dbReference>
<proteinExistence type="predicted"/>
<evidence type="ECO:0000313" key="2">
    <source>
        <dbReference type="EMBL" id="MCT9002808.1"/>
    </source>
</evidence>
<name>A0ABT2PDY7_9MICO</name>
<feature type="transmembrane region" description="Helical" evidence="1">
    <location>
        <begin position="132"/>
        <end position="151"/>
    </location>
</feature>
<sequence length="437" mass="45875">MATSDANPPARAVELLRSADFARAYTLTVFAAMFGGHLIERLAGRVTLVTIVAALCVLGVGILVARRDEVSFLRLVPSTLILLCAWAFASIFWSTDAGTSLLRWLAMIGVAVLAVTIGHIRDTLQTVRALGDVLRAALVFSLGLEIVSGILLDMPLPFLGVQGNLAALGPIQGIFGTRNALGIVAVIALITFAVELRTQSVRPVVGTGSIVLAAALALLSASPTVLLLTTGVGVATGALALVRAAPVGRRRGLQWTLAGVVTASGIALYTQRGAIIAATGAADDLQLRTDLWTLAQYYIRLKPVQGWGWFGAWPPAEPPFATINILLGESHRSALNAYVDVLLQLGWAGVLLLCAVGGIALVRSWLDASQRRSTVYAWTPLVLIALAITSAFESYVLTGAGWLLLSLAAVRAGQSRSWRRRLDAGSPADTGLGHAPG</sequence>
<feature type="transmembrane region" description="Helical" evidence="1">
    <location>
        <begin position="21"/>
        <end position="39"/>
    </location>
</feature>
<keyword evidence="2" id="KW-0436">Ligase</keyword>
<gene>
    <name evidence="2" type="ORF">N4R40_10570</name>
</gene>
<dbReference type="EMBL" id="JAODOR010000011">
    <property type="protein sequence ID" value="MCT9002808.1"/>
    <property type="molecule type" value="Genomic_DNA"/>
</dbReference>
<feature type="transmembrane region" description="Helical" evidence="1">
    <location>
        <begin position="341"/>
        <end position="362"/>
    </location>
</feature>
<evidence type="ECO:0000256" key="1">
    <source>
        <dbReference type="SAM" id="Phobius"/>
    </source>
</evidence>
<keyword evidence="1" id="KW-0472">Membrane</keyword>
<feature type="transmembrane region" description="Helical" evidence="1">
    <location>
        <begin position="225"/>
        <end position="245"/>
    </location>
</feature>
<feature type="transmembrane region" description="Helical" evidence="1">
    <location>
        <begin position="171"/>
        <end position="194"/>
    </location>
</feature>
<dbReference type="PANTHER" id="PTHR37422:SF21">
    <property type="entry name" value="EXOQ-LIKE PROTEIN"/>
    <property type="match status" value="1"/>
</dbReference>
<keyword evidence="3" id="KW-1185">Reference proteome</keyword>
<reference evidence="2 3" key="1">
    <citation type="journal article" date="2024" name="Int. J. Syst. Evol. Microbiol.">
        <title>Microbacterium memoriense sp. nov., a member of the Actinomycetota from marine beach sediment of the north coast of Portugal.</title>
        <authorList>
            <person name="Santos J.D.N.D."/>
            <person name="Klimek D."/>
            <person name="Calusinska M."/>
            <person name="Lobo-da-Cunha A."/>
            <person name="Catita J."/>
            <person name="Goncalves H."/>
            <person name="Gonzalez I."/>
            <person name="Lage O.M."/>
        </authorList>
    </citation>
    <scope>NUCLEOTIDE SEQUENCE [LARGE SCALE GENOMIC DNA]</scope>
    <source>
        <strain evidence="2 3">PMIC_1C1B</strain>
    </source>
</reference>
<feature type="transmembrane region" description="Helical" evidence="1">
    <location>
        <begin position="382"/>
        <end position="410"/>
    </location>
</feature>
<protein>
    <submittedName>
        <fullName evidence="2">O-antigen ligase family protein</fullName>
    </submittedName>
</protein>
<keyword evidence="1" id="KW-0812">Transmembrane</keyword>
<evidence type="ECO:0000313" key="3">
    <source>
        <dbReference type="Proteomes" id="UP001300496"/>
    </source>
</evidence>
<dbReference type="InterPro" id="IPR051533">
    <property type="entry name" value="WaaL-like"/>
</dbReference>
<feature type="transmembrane region" description="Helical" evidence="1">
    <location>
        <begin position="45"/>
        <end position="65"/>
    </location>
</feature>